<proteinExistence type="predicted"/>
<accession>A0A0N8TD25</accession>
<dbReference type="AlphaFoldDB" id="A0A0N8TD25"/>
<gene>
    <name evidence="1" type="ORF">ALO41_200136</name>
</gene>
<dbReference type="PATRIC" id="fig|251720.4.peg.1952"/>
<reference evidence="1 2" key="1">
    <citation type="submission" date="2015-09" db="EMBL/GenBank/DDBJ databases">
        <title>Genome announcement of multiple Pseudomonas syringae strains.</title>
        <authorList>
            <person name="Thakur S."/>
            <person name="Wang P.W."/>
            <person name="Gong Y."/>
            <person name="Weir B.S."/>
            <person name="Guttman D.S."/>
        </authorList>
    </citation>
    <scope>NUCLEOTIDE SEQUENCE [LARGE SCALE GENOMIC DNA]</scope>
    <source>
        <strain evidence="1 2">ICMP3962</strain>
    </source>
</reference>
<name>A0A0N8TD25_PSEA0</name>
<organism evidence="1 2">
    <name type="scientific">Pseudomonas amygdali pv. ulmi</name>
    <dbReference type="NCBI Taxonomy" id="251720"/>
    <lineage>
        <taxon>Bacteria</taxon>
        <taxon>Pseudomonadati</taxon>
        <taxon>Pseudomonadota</taxon>
        <taxon>Gammaproteobacteria</taxon>
        <taxon>Pseudomonadales</taxon>
        <taxon>Pseudomonadaceae</taxon>
        <taxon>Pseudomonas</taxon>
        <taxon>Pseudomonas amygdali</taxon>
    </lineage>
</organism>
<dbReference type="RefSeq" id="WP_057432469.1">
    <property type="nucleotide sequence ID" value="NZ_LIHQ01000216.1"/>
</dbReference>
<dbReference type="Proteomes" id="UP000050266">
    <property type="component" value="Unassembled WGS sequence"/>
</dbReference>
<evidence type="ECO:0000313" key="2">
    <source>
        <dbReference type="Proteomes" id="UP000050266"/>
    </source>
</evidence>
<evidence type="ECO:0000313" key="1">
    <source>
        <dbReference type="EMBL" id="KPZ12409.1"/>
    </source>
</evidence>
<protein>
    <submittedName>
        <fullName evidence="1">Transcriptional regulator, RpiR family</fullName>
    </submittedName>
</protein>
<comment type="caution">
    <text evidence="1">The sequence shown here is derived from an EMBL/GenBank/DDBJ whole genome shotgun (WGS) entry which is preliminary data.</text>
</comment>
<sequence>MKKPSAFPVLAVVAILGLGGYDFYLSQQISKVSTRVDNGVEATDVAALTAQLAGLDASLKELQAQAPGYVSQSDFNAALKATGSRLEAIELKNSQATNSAVDQSELVAFSARLESAEAQLKNLHRPQQPNTAAQASTKPHRVIAKPVVLTPPFQVIGIESRGSERFLSVAPFGSTRLDEVLLIRPGDAQQAWKLEELTEQSALFSVNGTQQTVRLK</sequence>
<dbReference type="EMBL" id="LJRQ01000195">
    <property type="protein sequence ID" value="KPZ12409.1"/>
    <property type="molecule type" value="Genomic_DNA"/>
</dbReference>
<dbReference type="OrthoDB" id="7055747at2"/>